<feature type="non-terminal residue" evidence="1">
    <location>
        <position position="116"/>
    </location>
</feature>
<sequence>MSSNEANRKKVTRDHIQKALAADLGNNATVISWNFDDSVQVKGDGNCSYISSINVSYSVDDEGYETNYVVKINPSDADGEMGELVGLLFKTESLFYTELVPLLNQQLTVSGAQALR</sequence>
<protein>
    <recommendedName>
        <fullName evidence="3">OTU domain-containing protein</fullName>
    </recommendedName>
</protein>
<organism evidence="1 2">
    <name type="scientific">Meganyctiphanes norvegica</name>
    <name type="common">Northern krill</name>
    <name type="synonym">Thysanopoda norvegica</name>
    <dbReference type="NCBI Taxonomy" id="48144"/>
    <lineage>
        <taxon>Eukaryota</taxon>
        <taxon>Metazoa</taxon>
        <taxon>Ecdysozoa</taxon>
        <taxon>Arthropoda</taxon>
        <taxon>Crustacea</taxon>
        <taxon>Multicrustacea</taxon>
        <taxon>Malacostraca</taxon>
        <taxon>Eumalacostraca</taxon>
        <taxon>Eucarida</taxon>
        <taxon>Euphausiacea</taxon>
        <taxon>Euphausiidae</taxon>
        <taxon>Meganyctiphanes</taxon>
    </lineage>
</organism>
<evidence type="ECO:0008006" key="3">
    <source>
        <dbReference type="Google" id="ProtNLM"/>
    </source>
</evidence>
<comment type="caution">
    <text evidence="1">The sequence shown here is derived from an EMBL/GenBank/DDBJ whole genome shotgun (WGS) entry which is preliminary data.</text>
</comment>
<evidence type="ECO:0000313" key="1">
    <source>
        <dbReference type="EMBL" id="CAL4186193.1"/>
    </source>
</evidence>
<proteinExistence type="predicted"/>
<dbReference type="Proteomes" id="UP001497623">
    <property type="component" value="Unassembled WGS sequence"/>
</dbReference>
<dbReference type="EMBL" id="CAXKWB010063105">
    <property type="protein sequence ID" value="CAL4186193.1"/>
    <property type="molecule type" value="Genomic_DNA"/>
</dbReference>
<reference evidence="1 2" key="1">
    <citation type="submission" date="2024-05" db="EMBL/GenBank/DDBJ databases">
        <authorList>
            <person name="Wallberg A."/>
        </authorList>
    </citation>
    <scope>NUCLEOTIDE SEQUENCE [LARGE SCALE GENOMIC DNA]</scope>
</reference>
<gene>
    <name evidence="1" type="ORF">MNOR_LOCUS36032</name>
</gene>
<name>A0AAV2SDA5_MEGNR</name>
<accession>A0AAV2SDA5</accession>
<evidence type="ECO:0000313" key="2">
    <source>
        <dbReference type="Proteomes" id="UP001497623"/>
    </source>
</evidence>
<dbReference type="AlphaFoldDB" id="A0AAV2SDA5"/>
<keyword evidence="2" id="KW-1185">Reference proteome</keyword>